<dbReference type="GO" id="GO:0004089">
    <property type="term" value="F:carbonate dehydratase activity"/>
    <property type="evidence" value="ECO:0007669"/>
    <property type="project" value="UniProtKB-UniRule"/>
</dbReference>
<sequence>MDSSITDLLERNRNRIKHKSNSFLESCLQRNKMWADMMYSENPNYFDKKILGQSPGMVWFGCSDSRVAADVITDSPPGNLFTHRNIANSIMENDTSSLSVLQYSIGTLKVSDVVVVGHTYCGGIDAAMNTTKLDGPILEWLQPISELYQRFKPQIDSLKSPEEKNLALGRLNVKRVVHFINCLDIVKKARKSGQTVNIHGWMYHTETGILKDLGITKS</sequence>
<comment type="catalytic activity">
    <reaction evidence="6 8">
        <text>hydrogencarbonate + H(+) = CO2 + H2O</text>
        <dbReference type="Rhea" id="RHEA:10748"/>
        <dbReference type="ChEBI" id="CHEBI:15377"/>
        <dbReference type="ChEBI" id="CHEBI:15378"/>
        <dbReference type="ChEBI" id="CHEBI:16526"/>
        <dbReference type="ChEBI" id="CHEBI:17544"/>
        <dbReference type="EC" id="4.2.1.1"/>
    </reaction>
</comment>
<dbReference type="CDD" id="cd00883">
    <property type="entry name" value="beta_CA_cladeA"/>
    <property type="match status" value="1"/>
</dbReference>
<dbReference type="PROSITE" id="PS00704">
    <property type="entry name" value="PROK_CO2_ANHYDRASE_1"/>
    <property type="match status" value="1"/>
</dbReference>
<dbReference type="InterPro" id="IPR036874">
    <property type="entry name" value="Carbonic_anhydrase_sf"/>
</dbReference>
<keyword evidence="10" id="KW-1185">Reference proteome</keyword>
<keyword evidence="4 7" id="KW-0862">Zinc</keyword>
<evidence type="ECO:0000256" key="4">
    <source>
        <dbReference type="ARBA" id="ARBA00022833"/>
    </source>
</evidence>
<dbReference type="EC" id="4.2.1.1" evidence="2 8"/>
<evidence type="ECO:0000313" key="9">
    <source>
        <dbReference type="EMBL" id="PVU88702.1"/>
    </source>
</evidence>
<dbReference type="GO" id="GO:0015976">
    <property type="term" value="P:carbon utilization"/>
    <property type="evidence" value="ECO:0007669"/>
    <property type="project" value="InterPro"/>
</dbReference>
<evidence type="ECO:0000256" key="2">
    <source>
        <dbReference type="ARBA" id="ARBA00012925"/>
    </source>
</evidence>
<comment type="similarity">
    <text evidence="1 8">Belongs to the beta-class carbonic anhydrase family.</text>
</comment>
<evidence type="ECO:0000256" key="7">
    <source>
        <dbReference type="PIRSR" id="PIRSR601765-1"/>
    </source>
</evidence>
<dbReference type="EMBL" id="MBFT01000604">
    <property type="protein sequence ID" value="PVU88702.1"/>
    <property type="molecule type" value="Genomic_DNA"/>
</dbReference>
<name>A0A2T9Y8R1_9FUNG</name>
<dbReference type="PANTHER" id="PTHR11002">
    <property type="entry name" value="CARBONIC ANHYDRASE"/>
    <property type="match status" value="1"/>
</dbReference>
<gene>
    <name evidence="9" type="ORF">BB559_005443</name>
</gene>
<comment type="cofactor">
    <cofactor evidence="7">
        <name>Zn(2+)</name>
        <dbReference type="ChEBI" id="CHEBI:29105"/>
    </cofactor>
    <text evidence="7">Binds 1 zinc ion per subunit.</text>
</comment>
<feature type="binding site" evidence="7">
    <location>
        <position position="64"/>
    </location>
    <ligand>
        <name>Zn(2+)</name>
        <dbReference type="ChEBI" id="CHEBI:29105"/>
    </ligand>
</feature>
<dbReference type="Pfam" id="PF00484">
    <property type="entry name" value="Pro_CA"/>
    <property type="match status" value="1"/>
</dbReference>
<dbReference type="PANTHER" id="PTHR11002:SF76">
    <property type="entry name" value="CARBONIC ANHYDRASE"/>
    <property type="match status" value="1"/>
</dbReference>
<evidence type="ECO:0000313" key="10">
    <source>
        <dbReference type="Proteomes" id="UP000245699"/>
    </source>
</evidence>
<evidence type="ECO:0000256" key="6">
    <source>
        <dbReference type="ARBA" id="ARBA00048348"/>
    </source>
</evidence>
<comment type="caution">
    <text evidence="9">The sequence shown here is derived from an EMBL/GenBank/DDBJ whole genome shotgun (WGS) entry which is preliminary data.</text>
</comment>
<feature type="binding site" evidence="7">
    <location>
        <position position="121"/>
    </location>
    <ligand>
        <name>Zn(2+)</name>
        <dbReference type="ChEBI" id="CHEBI:29105"/>
    </ligand>
</feature>
<dbReference type="SUPFAM" id="SSF53056">
    <property type="entry name" value="beta-carbonic anhydrase, cab"/>
    <property type="match status" value="1"/>
</dbReference>
<dbReference type="STRING" id="61424.A0A2T9Y8R1"/>
<accession>A0A2T9Y8R1</accession>
<feature type="binding site" evidence="7">
    <location>
        <position position="62"/>
    </location>
    <ligand>
        <name>Zn(2+)</name>
        <dbReference type="ChEBI" id="CHEBI:29105"/>
    </ligand>
</feature>
<dbReference type="GO" id="GO:0071244">
    <property type="term" value="P:cellular response to carbon dioxide"/>
    <property type="evidence" value="ECO:0007669"/>
    <property type="project" value="TreeGrafter"/>
</dbReference>
<dbReference type="InterPro" id="IPR015892">
    <property type="entry name" value="Carbonic_anhydrase_CS"/>
</dbReference>
<dbReference type="Proteomes" id="UP000245699">
    <property type="component" value="Unassembled WGS sequence"/>
</dbReference>
<reference evidence="9 10" key="1">
    <citation type="journal article" date="2018" name="MBio">
        <title>Comparative Genomics Reveals the Core Gene Toolbox for the Fungus-Insect Symbiosis.</title>
        <authorList>
            <person name="Wang Y."/>
            <person name="Stata M."/>
            <person name="Wang W."/>
            <person name="Stajich J.E."/>
            <person name="White M.M."/>
            <person name="Moncalvo J.M."/>
        </authorList>
    </citation>
    <scope>NUCLEOTIDE SEQUENCE [LARGE SCALE GENOMIC DNA]</scope>
    <source>
        <strain evidence="9 10">AUS-77-4</strain>
    </source>
</reference>
<dbReference type="AlphaFoldDB" id="A0A2T9Y8R1"/>
<dbReference type="OrthoDB" id="10248475at2759"/>
<proteinExistence type="inferred from homology"/>
<evidence type="ECO:0000256" key="5">
    <source>
        <dbReference type="ARBA" id="ARBA00023239"/>
    </source>
</evidence>
<dbReference type="Gene3D" id="3.40.1050.10">
    <property type="entry name" value="Carbonic anhydrase"/>
    <property type="match status" value="1"/>
</dbReference>
<evidence type="ECO:0000256" key="8">
    <source>
        <dbReference type="RuleBase" id="RU003956"/>
    </source>
</evidence>
<dbReference type="SMART" id="SM00947">
    <property type="entry name" value="Pro_CA"/>
    <property type="match status" value="1"/>
</dbReference>
<protein>
    <recommendedName>
        <fullName evidence="2 8">Carbonic anhydrase</fullName>
        <ecNumber evidence="2 8">4.2.1.1</ecNumber>
    </recommendedName>
    <alternativeName>
        <fullName evidence="8">Carbonate dehydratase</fullName>
    </alternativeName>
</protein>
<evidence type="ECO:0000256" key="3">
    <source>
        <dbReference type="ARBA" id="ARBA00022723"/>
    </source>
</evidence>
<keyword evidence="3 7" id="KW-0479">Metal-binding</keyword>
<organism evidence="9 10">
    <name type="scientific">Furculomyces boomerangus</name>
    <dbReference type="NCBI Taxonomy" id="61424"/>
    <lineage>
        <taxon>Eukaryota</taxon>
        <taxon>Fungi</taxon>
        <taxon>Fungi incertae sedis</taxon>
        <taxon>Zoopagomycota</taxon>
        <taxon>Kickxellomycotina</taxon>
        <taxon>Harpellomycetes</taxon>
        <taxon>Harpellales</taxon>
        <taxon>Harpellaceae</taxon>
        <taxon>Furculomyces</taxon>
    </lineage>
</organism>
<feature type="binding site" evidence="7">
    <location>
        <position position="118"/>
    </location>
    <ligand>
        <name>Zn(2+)</name>
        <dbReference type="ChEBI" id="CHEBI:29105"/>
    </ligand>
</feature>
<keyword evidence="5 8" id="KW-0456">Lyase</keyword>
<dbReference type="InterPro" id="IPR001765">
    <property type="entry name" value="Carbonic_anhydrase"/>
</dbReference>
<evidence type="ECO:0000256" key="1">
    <source>
        <dbReference type="ARBA" id="ARBA00006217"/>
    </source>
</evidence>
<dbReference type="GO" id="GO:0008270">
    <property type="term" value="F:zinc ion binding"/>
    <property type="evidence" value="ECO:0007669"/>
    <property type="project" value="UniProtKB-UniRule"/>
</dbReference>
<comment type="function">
    <text evidence="8">Reversible hydration of carbon dioxide.</text>
</comment>
<dbReference type="GO" id="GO:0034599">
    <property type="term" value="P:cellular response to oxidative stress"/>
    <property type="evidence" value="ECO:0007669"/>
    <property type="project" value="TreeGrafter"/>
</dbReference>